<evidence type="ECO:0000256" key="3">
    <source>
        <dbReference type="ARBA" id="ARBA00023125"/>
    </source>
</evidence>
<dbReference type="SUPFAM" id="SSF46785">
    <property type="entry name" value="Winged helix' DNA-binding domain"/>
    <property type="match status" value="1"/>
</dbReference>
<dbReference type="PANTHER" id="PTHR30537">
    <property type="entry name" value="HTH-TYPE TRANSCRIPTIONAL REGULATOR"/>
    <property type="match status" value="1"/>
</dbReference>
<feature type="domain" description="HTH lysR-type" evidence="5">
    <location>
        <begin position="11"/>
        <end position="59"/>
    </location>
</feature>
<dbReference type="InterPro" id="IPR036388">
    <property type="entry name" value="WH-like_DNA-bd_sf"/>
</dbReference>
<sequence>MEDWSDYLVCLAISEAGSLTAAAHQLGVSQPTVTRRLQALEQRFGEPVFERENGQARLTPLGQKVVAHAARMREEASAIERAVVAQDQSLSGLVVISASEGIGADWLPRALVSFHHMNPGIGVEISIKNHSANLADREADIALRWNGPGTQQSLIGRRGATVGAGLYASKAYLEKQGRPSRVEDLADHTCVGWSMGDYFGWPNTAEGAPVLPHHIAFRANSPTTHVRGLEAGFGIGVTSHRLARQYPDLERVLPDFNSSLDLWVVAHETVRKSGRIRAAYDHIIEQMTADNAYFTRGAASVL</sequence>
<dbReference type="STRING" id="144026.SAMN04488568_12510"/>
<dbReference type="SUPFAM" id="SSF53850">
    <property type="entry name" value="Periplasmic binding protein-like II"/>
    <property type="match status" value="1"/>
</dbReference>
<gene>
    <name evidence="6" type="ORF">SAMN04488568_12510</name>
</gene>
<dbReference type="InterPro" id="IPR005119">
    <property type="entry name" value="LysR_subst-bd"/>
</dbReference>
<dbReference type="PANTHER" id="PTHR30537:SF3">
    <property type="entry name" value="TRANSCRIPTIONAL REGULATORY PROTEIN"/>
    <property type="match status" value="1"/>
</dbReference>
<dbReference type="RefSeq" id="WP_091771823.1">
    <property type="nucleotide sequence ID" value="NZ_FNHG01000025.1"/>
</dbReference>
<dbReference type="PRINTS" id="PR00039">
    <property type="entry name" value="HTHLYSR"/>
</dbReference>
<evidence type="ECO:0000256" key="2">
    <source>
        <dbReference type="ARBA" id="ARBA00023015"/>
    </source>
</evidence>
<evidence type="ECO:0000313" key="7">
    <source>
        <dbReference type="Proteomes" id="UP000199759"/>
    </source>
</evidence>
<name>A0A1G9WH44_9PROT</name>
<keyword evidence="3" id="KW-0238">DNA-binding</keyword>
<accession>A0A1G9WH44</accession>
<dbReference type="Proteomes" id="UP000199759">
    <property type="component" value="Unassembled WGS sequence"/>
</dbReference>
<dbReference type="GO" id="GO:0003700">
    <property type="term" value="F:DNA-binding transcription factor activity"/>
    <property type="evidence" value="ECO:0007669"/>
    <property type="project" value="InterPro"/>
</dbReference>
<keyword evidence="7" id="KW-1185">Reference proteome</keyword>
<dbReference type="Gene3D" id="3.40.190.290">
    <property type="match status" value="1"/>
</dbReference>
<dbReference type="PROSITE" id="PS50931">
    <property type="entry name" value="HTH_LYSR"/>
    <property type="match status" value="1"/>
</dbReference>
<keyword evidence="4" id="KW-0804">Transcription</keyword>
<evidence type="ECO:0000313" key="6">
    <source>
        <dbReference type="EMBL" id="SDM83882.1"/>
    </source>
</evidence>
<dbReference type="InterPro" id="IPR000847">
    <property type="entry name" value="LysR_HTH_N"/>
</dbReference>
<dbReference type="InterPro" id="IPR058163">
    <property type="entry name" value="LysR-type_TF_proteobact-type"/>
</dbReference>
<keyword evidence="2" id="KW-0805">Transcription regulation</keyword>
<dbReference type="OrthoDB" id="7624726at2"/>
<dbReference type="AlphaFoldDB" id="A0A1G9WH44"/>
<dbReference type="GO" id="GO:0043565">
    <property type="term" value="F:sequence-specific DNA binding"/>
    <property type="evidence" value="ECO:0007669"/>
    <property type="project" value="TreeGrafter"/>
</dbReference>
<evidence type="ECO:0000259" key="5">
    <source>
        <dbReference type="PROSITE" id="PS50931"/>
    </source>
</evidence>
<dbReference type="Pfam" id="PF03466">
    <property type="entry name" value="LysR_substrate"/>
    <property type="match status" value="1"/>
</dbReference>
<reference evidence="6 7" key="1">
    <citation type="submission" date="2016-10" db="EMBL/GenBank/DDBJ databases">
        <authorList>
            <person name="de Groot N.N."/>
        </authorList>
    </citation>
    <scope>NUCLEOTIDE SEQUENCE [LARGE SCALE GENOMIC DNA]</scope>
    <source>
        <strain evidence="6 7">DSM 16077</strain>
    </source>
</reference>
<dbReference type="InterPro" id="IPR036390">
    <property type="entry name" value="WH_DNA-bd_sf"/>
</dbReference>
<comment type="similarity">
    <text evidence="1">Belongs to the LysR transcriptional regulatory family.</text>
</comment>
<protein>
    <submittedName>
        <fullName evidence="6">ModE molybdate transport repressor domain-containing protein</fullName>
    </submittedName>
</protein>
<organism evidence="6 7">
    <name type="scientific">Maricaulis salignorans</name>
    <dbReference type="NCBI Taxonomy" id="144026"/>
    <lineage>
        <taxon>Bacteria</taxon>
        <taxon>Pseudomonadati</taxon>
        <taxon>Pseudomonadota</taxon>
        <taxon>Alphaproteobacteria</taxon>
        <taxon>Maricaulales</taxon>
        <taxon>Maricaulaceae</taxon>
        <taxon>Maricaulis</taxon>
    </lineage>
</organism>
<proteinExistence type="inferred from homology"/>
<evidence type="ECO:0000256" key="4">
    <source>
        <dbReference type="ARBA" id="ARBA00023163"/>
    </source>
</evidence>
<dbReference type="GO" id="GO:0006351">
    <property type="term" value="P:DNA-templated transcription"/>
    <property type="evidence" value="ECO:0007669"/>
    <property type="project" value="TreeGrafter"/>
</dbReference>
<dbReference type="Pfam" id="PF00126">
    <property type="entry name" value="HTH_1"/>
    <property type="match status" value="1"/>
</dbReference>
<evidence type="ECO:0000256" key="1">
    <source>
        <dbReference type="ARBA" id="ARBA00009437"/>
    </source>
</evidence>
<dbReference type="EMBL" id="FNHG01000025">
    <property type="protein sequence ID" value="SDM83882.1"/>
    <property type="molecule type" value="Genomic_DNA"/>
</dbReference>
<dbReference type="Gene3D" id="1.10.10.10">
    <property type="entry name" value="Winged helix-like DNA-binding domain superfamily/Winged helix DNA-binding domain"/>
    <property type="match status" value="1"/>
</dbReference>